<gene>
    <name evidence="2" type="ORF">PG2017B_0748</name>
</gene>
<dbReference type="EMBL" id="RYUT01000002">
    <property type="protein sequence ID" value="RYQ30938.1"/>
    <property type="molecule type" value="Genomic_DNA"/>
</dbReference>
<dbReference type="Proteomes" id="UP000291920">
    <property type="component" value="Unassembled WGS sequence"/>
</dbReference>
<name>A0A4Q5AN01_9BIFI</name>
<keyword evidence="2" id="KW-0255">Endonuclease</keyword>
<dbReference type="GO" id="GO:0004519">
    <property type="term" value="F:endonuclease activity"/>
    <property type="evidence" value="ECO:0007669"/>
    <property type="project" value="UniProtKB-KW"/>
</dbReference>
<comment type="caution">
    <text evidence="2">The sequence shown here is derived from an EMBL/GenBank/DDBJ whole genome shotgun (WGS) entry which is preliminary data.</text>
</comment>
<evidence type="ECO:0000259" key="1">
    <source>
        <dbReference type="Pfam" id="PF09588"/>
    </source>
</evidence>
<accession>A0A4Q5AN01</accession>
<evidence type="ECO:0000313" key="2">
    <source>
        <dbReference type="EMBL" id="RYQ30938.1"/>
    </source>
</evidence>
<keyword evidence="2" id="KW-0378">Hydrolase</keyword>
<dbReference type="InterPro" id="IPR051703">
    <property type="entry name" value="NF-kappa-B_Signaling_Reg"/>
</dbReference>
<dbReference type="Gene3D" id="3.90.320.10">
    <property type="match status" value="1"/>
</dbReference>
<evidence type="ECO:0000313" key="3">
    <source>
        <dbReference type="Proteomes" id="UP000291920"/>
    </source>
</evidence>
<keyword evidence="2" id="KW-0540">Nuclease</keyword>
<dbReference type="PANTHER" id="PTHR46609:SF6">
    <property type="entry name" value="EXONUCLEASE, PHAGE-TYPE_RECB, C-TERMINAL DOMAIN-CONTAINING PROTEIN-RELATED"/>
    <property type="match status" value="1"/>
</dbReference>
<dbReference type="Pfam" id="PF09588">
    <property type="entry name" value="YqaJ"/>
    <property type="match status" value="1"/>
</dbReference>
<dbReference type="AlphaFoldDB" id="A0A4Q5AN01"/>
<sequence>MARHLLRDCDEFMLVRFKQLTAKERHEAWLKHRREGLGGSDMATILGLNKYKTPYELWLEKTGREQPVDISDKWAIVKGNALEKELRNRFRALHPEWECYDGTDKSLVSRNHPFLIASLDGVLYDETRGYGVLEIKTTSAHRGKTDWHDMDGNLKIPDYYMAQVTHYLAVTGWTWGVVYADIGEAEPVEIMFERDEEDVEAIIKAASDFWTYVQDDTPPALTATDVDMVQQSTQPEGYEQVEDDEFDRLAALWHQFDEAEKSAKQQKTGISDQLKTMVGDTRQGLVSLHNQVGYKDVRFKAQPAKTIPAKDAYTQRRFYVKPLNDN</sequence>
<feature type="domain" description="YqaJ viral recombinase" evidence="1">
    <location>
        <begin position="29"/>
        <end position="172"/>
    </location>
</feature>
<dbReference type="InterPro" id="IPR011335">
    <property type="entry name" value="Restrct_endonuc-II-like"/>
</dbReference>
<dbReference type="RefSeq" id="WP_129870683.1">
    <property type="nucleotide sequence ID" value="NZ_RYUO01000002.1"/>
</dbReference>
<proteinExistence type="predicted"/>
<organism evidence="2 3">
    <name type="scientific">Bifidobacterium pseudolongum subsp. globosum</name>
    <dbReference type="NCBI Taxonomy" id="1690"/>
    <lineage>
        <taxon>Bacteria</taxon>
        <taxon>Bacillati</taxon>
        <taxon>Actinomycetota</taxon>
        <taxon>Actinomycetes</taxon>
        <taxon>Bifidobacteriales</taxon>
        <taxon>Bifidobacteriaceae</taxon>
        <taxon>Bifidobacterium</taxon>
    </lineage>
</organism>
<dbReference type="SUPFAM" id="SSF52980">
    <property type="entry name" value="Restriction endonuclease-like"/>
    <property type="match status" value="1"/>
</dbReference>
<dbReference type="InterPro" id="IPR011604">
    <property type="entry name" value="PDDEXK-like_dom_sf"/>
</dbReference>
<reference evidence="2 3" key="1">
    <citation type="submission" date="2018-12" db="EMBL/GenBank/DDBJ databases">
        <title>Unveiling genomic diversity among members of the Bifidobacterium pseudolongum species, a widely distributed gut commensal of the animal kingdom.</title>
        <authorList>
            <person name="Lugli G.A."/>
            <person name="Duranti S."/>
            <person name="Albert K."/>
            <person name="Mancabelli L."/>
            <person name="Napoli S."/>
            <person name="Viappiani A."/>
            <person name="Anzalone R."/>
            <person name="Longhi G."/>
            <person name="Milani C."/>
            <person name="Turroni F."/>
            <person name="Alessandri G."/>
            <person name="Sela D.A."/>
            <person name="Van Sinderen D."/>
            <person name="Ventura M."/>
        </authorList>
    </citation>
    <scope>NUCLEOTIDE SEQUENCE [LARGE SCALE GENOMIC DNA]</scope>
    <source>
        <strain evidence="2 3">2017B</strain>
    </source>
</reference>
<dbReference type="InterPro" id="IPR017482">
    <property type="entry name" value="Lambda-type_endonuclease"/>
</dbReference>
<dbReference type="PANTHER" id="PTHR46609">
    <property type="entry name" value="EXONUCLEASE, PHAGE-TYPE/RECB, C-TERMINAL DOMAIN-CONTAINING PROTEIN"/>
    <property type="match status" value="1"/>
</dbReference>
<dbReference type="InterPro" id="IPR019080">
    <property type="entry name" value="YqaJ_viral_recombinase"/>
</dbReference>
<protein>
    <submittedName>
        <fullName evidence="2">Endonuclease</fullName>
    </submittedName>
</protein>
<dbReference type="NCBIfam" id="TIGR03033">
    <property type="entry name" value="phage_rel_nuc"/>
    <property type="match status" value="1"/>
</dbReference>